<dbReference type="SUPFAM" id="SSF51556">
    <property type="entry name" value="Metallo-dependent hydrolases"/>
    <property type="match status" value="1"/>
</dbReference>
<sequence>MTKDDCILVGKIYTMDDSRPLVEGVAIRDGRIAYVGEAREARRSVGPQAEVIDLKDGVALPGFIESHSHPVLLGRYLEEVDCRYCSSIEEIVEALRARAKATRPGEWVVGNGYDHTLLKESRHPTRRELDRASDEHPVLLRNITVHNVVANAEALRLADVTRATPDPEGGRIGRDANGEPDGVLWEWAQDLVQSHLPEASVDDVTRQLEKAAEEYLSAGVTSVVDAALGLANGMRDAEAYARVAGDDGLLLRLGAAISYPLWRELREGAGPGLEWPGDPQKVRPVAVKFFQDGSIQIQTAALREPYLGETEPADHHLIWPQEELDRAVAEAHSSGWQVWTHGNGDAAIGSILDAYEKALADAPRKDYRHRVEHCQTAGEDQLDRIEDLGVAVSFFAPHVWYWGDRHRDIFLGPERAARIDPLASALRRGIRFGLHNDSPVTPISPLLSIGTAVSRRTSGGQILGAEQAISVDQALRSMTLDSAYLAFEEELKGTLTEGKLGDVVVLEADPHEVDPHEIKDIPVAATIVGGKVAYSAG</sequence>
<dbReference type="SUPFAM" id="SSF51338">
    <property type="entry name" value="Composite domain of metallo-dependent hydrolases"/>
    <property type="match status" value="1"/>
</dbReference>
<proteinExistence type="predicted"/>
<dbReference type="InterPro" id="IPR033932">
    <property type="entry name" value="YtcJ-like"/>
</dbReference>
<evidence type="ECO:0000313" key="2">
    <source>
        <dbReference type="EMBL" id="CAA9441639.1"/>
    </source>
</evidence>
<dbReference type="Gene3D" id="2.30.40.10">
    <property type="entry name" value="Urease, subunit C, domain 1"/>
    <property type="match status" value="1"/>
</dbReference>
<dbReference type="GO" id="GO:0016810">
    <property type="term" value="F:hydrolase activity, acting on carbon-nitrogen (but not peptide) bonds"/>
    <property type="evidence" value="ECO:0007669"/>
    <property type="project" value="InterPro"/>
</dbReference>
<dbReference type="Gene3D" id="3.20.20.140">
    <property type="entry name" value="Metal-dependent hydrolases"/>
    <property type="match status" value="1"/>
</dbReference>
<dbReference type="CDD" id="cd01300">
    <property type="entry name" value="YtcJ_like"/>
    <property type="match status" value="1"/>
</dbReference>
<dbReference type="EMBL" id="CADCVB010000168">
    <property type="protein sequence ID" value="CAA9441639.1"/>
    <property type="molecule type" value="Genomic_DNA"/>
</dbReference>
<feature type="domain" description="Amidohydrolase 3" evidence="1">
    <location>
        <begin position="50"/>
        <end position="534"/>
    </location>
</feature>
<gene>
    <name evidence="2" type="ORF">AVDCRST_MAG78-2501</name>
</gene>
<evidence type="ECO:0000259" key="1">
    <source>
        <dbReference type="Pfam" id="PF07969"/>
    </source>
</evidence>
<protein>
    <recommendedName>
        <fullName evidence="1">Amidohydrolase 3 domain-containing protein</fullName>
    </recommendedName>
</protein>
<dbReference type="InterPro" id="IPR032466">
    <property type="entry name" value="Metal_Hydrolase"/>
</dbReference>
<dbReference type="Pfam" id="PF07969">
    <property type="entry name" value="Amidohydro_3"/>
    <property type="match status" value="1"/>
</dbReference>
<dbReference type="AlphaFoldDB" id="A0A6J4QE91"/>
<name>A0A6J4QE91_9ACTN</name>
<dbReference type="PANTHER" id="PTHR22642:SF2">
    <property type="entry name" value="PROTEIN LONG AFTER FAR-RED 3"/>
    <property type="match status" value="1"/>
</dbReference>
<organism evidence="2">
    <name type="scientific">uncultured Rubrobacteraceae bacterium</name>
    <dbReference type="NCBI Taxonomy" id="349277"/>
    <lineage>
        <taxon>Bacteria</taxon>
        <taxon>Bacillati</taxon>
        <taxon>Actinomycetota</taxon>
        <taxon>Rubrobacteria</taxon>
        <taxon>Rubrobacterales</taxon>
        <taxon>Rubrobacteraceae</taxon>
        <taxon>environmental samples</taxon>
    </lineage>
</organism>
<accession>A0A6J4QE91</accession>
<dbReference type="Gene3D" id="3.10.310.70">
    <property type="match status" value="1"/>
</dbReference>
<dbReference type="PANTHER" id="PTHR22642">
    <property type="entry name" value="IMIDAZOLONEPROPIONASE"/>
    <property type="match status" value="1"/>
</dbReference>
<reference evidence="2" key="1">
    <citation type="submission" date="2020-02" db="EMBL/GenBank/DDBJ databases">
        <authorList>
            <person name="Meier V. D."/>
        </authorList>
    </citation>
    <scope>NUCLEOTIDE SEQUENCE</scope>
    <source>
        <strain evidence="2">AVDCRST_MAG78</strain>
    </source>
</reference>
<dbReference type="InterPro" id="IPR013108">
    <property type="entry name" value="Amidohydro_3"/>
</dbReference>
<dbReference type="InterPro" id="IPR011059">
    <property type="entry name" value="Metal-dep_hydrolase_composite"/>
</dbReference>